<evidence type="ECO:0000313" key="14">
    <source>
        <dbReference type="Proteomes" id="UP000073601"/>
    </source>
</evidence>
<evidence type="ECO:0000256" key="1">
    <source>
        <dbReference type="ARBA" id="ARBA00004377"/>
    </source>
</evidence>
<comment type="subcellular location">
    <subcellularLocation>
        <location evidence="1 9">Cell inner membrane</location>
        <topology evidence="1 9">Single-pass membrane protein</topology>
    </subcellularLocation>
</comment>
<evidence type="ECO:0000256" key="9">
    <source>
        <dbReference type="RuleBase" id="RU365093"/>
    </source>
</evidence>
<dbReference type="GO" id="GO:0005886">
    <property type="term" value="C:plasma membrane"/>
    <property type="evidence" value="ECO:0007669"/>
    <property type="project" value="UniProtKB-SubCell"/>
</dbReference>
<evidence type="ECO:0000256" key="3">
    <source>
        <dbReference type="ARBA" id="ARBA00022448"/>
    </source>
</evidence>
<sequence>MSNSKEREHLDMADDIYGAMMMDVPRKYRIVVWLFVIMVVVFIVWASVSSLDEITRGEGKVIPSSQVQLIQSLDGGILQEMYVKEGMIVQKGTPLVRIDDTRFRSDVAQQEEEGVSIIANIARLQQELSSIDLKGLDVNWQDQISIQPTSLLFSDELKKSEPELLQRQALEFQGRLDDLKNKIEIQSRQVLQKYQEIKELKTKIKTLEGSAKLVAREYELTKPLARKKIVAEVELLKLQRQLNDIRGEIAALYQLQPKLKAQQDEAILKRREAILSFQNENRMQISELEAKLARLQQAQVGAQDKVNKAIITSPVTGTIKTVHINTLGGVITPGKDILEIVPTEDQLLIEAKIKPKDIAFLHSGLPAVVKVTAYDFTRYGGLSGKLEHISADTTQDEEGNSFYLVRVRTDVSNLSDKDGTSMPIIPGMLTSVDIITGKRTILNYILNPILRARESALRER</sequence>
<dbReference type="AlphaFoldDB" id="A0A128FAR8"/>
<dbReference type="NCBIfam" id="TIGR01843">
    <property type="entry name" value="type_I_hlyD"/>
    <property type="match status" value="1"/>
</dbReference>
<keyword evidence="8 9" id="KW-0472">Membrane</keyword>
<dbReference type="SUPFAM" id="SSF111369">
    <property type="entry name" value="HlyD-like secretion proteins"/>
    <property type="match status" value="1"/>
</dbReference>
<name>A0A128FAR8_9GAMM</name>
<evidence type="ECO:0000259" key="12">
    <source>
        <dbReference type="Pfam" id="PF26002"/>
    </source>
</evidence>
<feature type="transmembrane region" description="Helical" evidence="9">
    <location>
        <begin position="30"/>
        <end position="48"/>
    </location>
</feature>
<keyword evidence="10" id="KW-0175">Coiled coil</keyword>
<accession>A0A128FAR8</accession>
<dbReference type="EMBL" id="FIZY01000025">
    <property type="protein sequence ID" value="CZF83838.1"/>
    <property type="molecule type" value="Genomic_DNA"/>
</dbReference>
<feature type="coiled-coil region" evidence="10">
    <location>
        <begin position="169"/>
        <end position="305"/>
    </location>
</feature>
<proteinExistence type="inferred from homology"/>
<dbReference type="Pfam" id="PF26002">
    <property type="entry name" value="Beta-barrel_AprE"/>
    <property type="match status" value="1"/>
</dbReference>
<dbReference type="InterPro" id="IPR058982">
    <property type="entry name" value="Beta-barrel_AprE"/>
</dbReference>
<feature type="domain" description="AprE-like beta-barrel" evidence="12">
    <location>
        <begin position="347"/>
        <end position="437"/>
    </location>
</feature>
<evidence type="ECO:0000259" key="11">
    <source>
        <dbReference type="Pfam" id="PF25994"/>
    </source>
</evidence>
<reference evidence="14" key="1">
    <citation type="submission" date="2016-02" db="EMBL/GenBank/DDBJ databases">
        <authorList>
            <person name="Rodrigo-Torres Lidia"/>
            <person name="Arahal R.David."/>
        </authorList>
    </citation>
    <scope>NUCLEOTIDE SEQUENCE [LARGE SCALE GENOMIC DNA]</scope>
    <source>
        <strain evidence="14">CECT 8713</strain>
    </source>
</reference>
<dbReference type="PROSITE" id="PS00543">
    <property type="entry name" value="HLYD_FAMILY"/>
    <property type="match status" value="1"/>
</dbReference>
<dbReference type="Gene3D" id="2.40.50.100">
    <property type="match status" value="1"/>
</dbReference>
<dbReference type="Pfam" id="PF25994">
    <property type="entry name" value="HH_AprE"/>
    <property type="match status" value="1"/>
</dbReference>
<dbReference type="InterPro" id="IPR006144">
    <property type="entry name" value="Secretion_HlyD_CS"/>
</dbReference>
<evidence type="ECO:0000256" key="10">
    <source>
        <dbReference type="SAM" id="Coils"/>
    </source>
</evidence>
<keyword evidence="3 9" id="KW-0813">Transport</keyword>
<keyword evidence="4 9" id="KW-1003">Cell membrane</keyword>
<organism evidence="13 14">
    <name type="scientific">Grimontia marina</name>
    <dbReference type="NCBI Taxonomy" id="646534"/>
    <lineage>
        <taxon>Bacteria</taxon>
        <taxon>Pseudomonadati</taxon>
        <taxon>Pseudomonadota</taxon>
        <taxon>Gammaproteobacteria</taxon>
        <taxon>Vibrionales</taxon>
        <taxon>Vibrionaceae</taxon>
        <taxon>Grimontia</taxon>
    </lineage>
</organism>
<evidence type="ECO:0000256" key="6">
    <source>
        <dbReference type="ARBA" id="ARBA00022692"/>
    </source>
</evidence>
<protein>
    <recommendedName>
        <fullName evidence="9">Membrane fusion protein (MFP) family protein</fullName>
    </recommendedName>
</protein>
<evidence type="ECO:0000256" key="7">
    <source>
        <dbReference type="ARBA" id="ARBA00022989"/>
    </source>
</evidence>
<dbReference type="GO" id="GO:0009306">
    <property type="term" value="P:protein secretion"/>
    <property type="evidence" value="ECO:0007669"/>
    <property type="project" value="InterPro"/>
</dbReference>
<gene>
    <name evidence="13" type="primary">prsE_4</name>
    <name evidence="13" type="ORF">GMA8713_02824</name>
</gene>
<keyword evidence="14" id="KW-1185">Reference proteome</keyword>
<dbReference type="PANTHER" id="PTHR30386:SF26">
    <property type="entry name" value="TRANSPORT PROTEIN COMB"/>
    <property type="match status" value="1"/>
</dbReference>
<dbReference type="InterPro" id="IPR010129">
    <property type="entry name" value="T1SS_HlyD"/>
</dbReference>
<dbReference type="OrthoDB" id="9775513at2"/>
<keyword evidence="7 9" id="KW-1133">Transmembrane helix</keyword>
<evidence type="ECO:0000256" key="2">
    <source>
        <dbReference type="ARBA" id="ARBA00009477"/>
    </source>
</evidence>
<dbReference type="Gene3D" id="2.40.30.170">
    <property type="match status" value="1"/>
</dbReference>
<evidence type="ECO:0000256" key="4">
    <source>
        <dbReference type="ARBA" id="ARBA00022475"/>
    </source>
</evidence>
<dbReference type="RefSeq" id="WP_062710921.1">
    <property type="nucleotide sequence ID" value="NZ_CAWRCI010000025.1"/>
</dbReference>
<keyword evidence="6 9" id="KW-0812">Transmembrane</keyword>
<keyword evidence="5 9" id="KW-0997">Cell inner membrane</keyword>
<dbReference type="PRINTS" id="PR01490">
    <property type="entry name" value="RTXTOXIND"/>
</dbReference>
<dbReference type="Proteomes" id="UP000073601">
    <property type="component" value="Unassembled WGS sequence"/>
</dbReference>
<dbReference type="Gene3D" id="1.10.287.470">
    <property type="entry name" value="Helix hairpin bin"/>
    <property type="match status" value="1"/>
</dbReference>
<evidence type="ECO:0000256" key="5">
    <source>
        <dbReference type="ARBA" id="ARBA00022519"/>
    </source>
</evidence>
<dbReference type="InterPro" id="IPR050739">
    <property type="entry name" value="MFP"/>
</dbReference>
<evidence type="ECO:0000256" key="8">
    <source>
        <dbReference type="ARBA" id="ARBA00023136"/>
    </source>
</evidence>
<dbReference type="InterPro" id="IPR058781">
    <property type="entry name" value="HH_AprE-like"/>
</dbReference>
<comment type="similarity">
    <text evidence="2 9">Belongs to the membrane fusion protein (MFP) (TC 8.A.1) family.</text>
</comment>
<dbReference type="PANTHER" id="PTHR30386">
    <property type="entry name" value="MEMBRANE FUSION SUBUNIT OF EMRAB-TOLC MULTIDRUG EFFLUX PUMP"/>
    <property type="match status" value="1"/>
</dbReference>
<evidence type="ECO:0000313" key="13">
    <source>
        <dbReference type="EMBL" id="CZF83838.1"/>
    </source>
</evidence>
<feature type="domain" description="AprE-like long alpha-helical hairpin" evidence="11">
    <location>
        <begin position="148"/>
        <end position="305"/>
    </location>
</feature>